<name>A0ABP8WKY4_9ACTN</name>
<dbReference type="NCBIfam" id="NF011719">
    <property type="entry name" value="PRK15172.1"/>
    <property type="match status" value="1"/>
</dbReference>
<dbReference type="InterPro" id="IPR011013">
    <property type="entry name" value="Gal_mutarotase_sf_dom"/>
</dbReference>
<sequence length="303" mass="31964">MCFVRAAAGLPLPLSHGPYEAEVVTVGACLRTLTRDGVDLVAGSEPGEMCRSARGAVLMPWPNRVADGAYDFGGRSYQLPLSEPAKHNAIHGLAHWVAWEVAEHTTDHVVLTYELQPQTGYPFALDLQVDYRLGDDGLTTTLSATNVGPDTAPYGAGLHPYLTVGRRVDECLLTLPASTWCPMSERGHASPAQPVDGTAYDFRAGRAIGDLVLDHPFGGVADGATATLLDPDTGRSVSLTGRQGIGWLHVFTGDTIKGREREALAVEPTTAPPGAFNSGVDLVALEPGDTHRAIFTIAGVTGS</sequence>
<dbReference type="PANTHER" id="PTHR10091">
    <property type="entry name" value="ALDOSE-1-EPIMERASE"/>
    <property type="match status" value="1"/>
</dbReference>
<proteinExistence type="predicted"/>
<dbReference type="EMBL" id="BAABKM010000001">
    <property type="protein sequence ID" value="GAA4691564.1"/>
    <property type="molecule type" value="Genomic_DNA"/>
</dbReference>
<dbReference type="CDD" id="cd09022">
    <property type="entry name" value="Aldose_epim_Ec_YihR"/>
    <property type="match status" value="1"/>
</dbReference>
<dbReference type="Proteomes" id="UP001499974">
    <property type="component" value="Unassembled WGS sequence"/>
</dbReference>
<dbReference type="Gene3D" id="2.70.98.10">
    <property type="match status" value="1"/>
</dbReference>
<dbReference type="SUPFAM" id="SSF74650">
    <property type="entry name" value="Galactose mutarotase-like"/>
    <property type="match status" value="1"/>
</dbReference>
<dbReference type="InterPro" id="IPR037480">
    <property type="entry name" value="YihR-like"/>
</dbReference>
<protein>
    <submittedName>
        <fullName evidence="1">Aldose-1-epimerase</fullName>
    </submittedName>
</protein>
<evidence type="ECO:0000313" key="1">
    <source>
        <dbReference type="EMBL" id="GAA4691564.1"/>
    </source>
</evidence>
<reference evidence="2" key="1">
    <citation type="journal article" date="2019" name="Int. J. Syst. Evol. Microbiol.">
        <title>The Global Catalogue of Microorganisms (GCM) 10K type strain sequencing project: providing services to taxonomists for standard genome sequencing and annotation.</title>
        <authorList>
            <consortium name="The Broad Institute Genomics Platform"/>
            <consortium name="The Broad Institute Genome Sequencing Center for Infectious Disease"/>
            <person name="Wu L."/>
            <person name="Ma J."/>
        </authorList>
    </citation>
    <scope>NUCLEOTIDE SEQUENCE [LARGE SCALE GENOMIC DNA]</scope>
    <source>
        <strain evidence="2">JCM 18531</strain>
    </source>
</reference>
<dbReference type="InterPro" id="IPR008183">
    <property type="entry name" value="Aldose_1/G6P_1-epimerase"/>
</dbReference>
<dbReference type="Pfam" id="PF01263">
    <property type="entry name" value="Aldose_epim"/>
    <property type="match status" value="1"/>
</dbReference>
<dbReference type="PANTHER" id="PTHR10091:SF0">
    <property type="entry name" value="GALACTOSE MUTAROTASE"/>
    <property type="match status" value="1"/>
</dbReference>
<comment type="caution">
    <text evidence="1">The sequence shown here is derived from an EMBL/GenBank/DDBJ whole genome shotgun (WGS) entry which is preliminary data.</text>
</comment>
<keyword evidence="2" id="KW-1185">Reference proteome</keyword>
<dbReference type="InterPro" id="IPR014718">
    <property type="entry name" value="GH-type_carb-bd"/>
</dbReference>
<evidence type="ECO:0000313" key="2">
    <source>
        <dbReference type="Proteomes" id="UP001499974"/>
    </source>
</evidence>
<organism evidence="1 2">
    <name type="scientific">Nocardioides conyzicola</name>
    <dbReference type="NCBI Taxonomy" id="1651781"/>
    <lineage>
        <taxon>Bacteria</taxon>
        <taxon>Bacillati</taxon>
        <taxon>Actinomycetota</taxon>
        <taxon>Actinomycetes</taxon>
        <taxon>Propionibacteriales</taxon>
        <taxon>Nocardioidaceae</taxon>
        <taxon>Nocardioides</taxon>
    </lineage>
</organism>
<accession>A0ABP8WKY4</accession>
<gene>
    <name evidence="1" type="ORF">GCM10023349_02860</name>
</gene>